<accession>K5X1U4</accession>
<evidence type="ECO:0000313" key="2">
    <source>
        <dbReference type="Proteomes" id="UP000008493"/>
    </source>
</evidence>
<gene>
    <name evidence="1" type="ORF">AGABI1DRAFT_86863</name>
</gene>
<dbReference type="OrthoDB" id="3052926at2759"/>
<dbReference type="RefSeq" id="XP_007332374.1">
    <property type="nucleotide sequence ID" value="XM_007332312.1"/>
</dbReference>
<dbReference type="Proteomes" id="UP000008493">
    <property type="component" value="Unassembled WGS sequence"/>
</dbReference>
<dbReference type="KEGG" id="abp:AGABI1DRAFT86863"/>
<feature type="non-terminal residue" evidence="1">
    <location>
        <position position="1"/>
    </location>
</feature>
<dbReference type="EMBL" id="JH971398">
    <property type="protein sequence ID" value="EKM77083.1"/>
    <property type="molecule type" value="Genomic_DNA"/>
</dbReference>
<reference evidence="2" key="1">
    <citation type="journal article" date="2012" name="Proc. Natl. Acad. Sci. U.S.A.">
        <title>Genome sequence of the button mushroom Agaricus bisporus reveals mechanisms governing adaptation to a humic-rich ecological niche.</title>
        <authorList>
            <person name="Morin E."/>
            <person name="Kohler A."/>
            <person name="Baker A.R."/>
            <person name="Foulongne-Oriol M."/>
            <person name="Lombard V."/>
            <person name="Nagy L.G."/>
            <person name="Ohm R.A."/>
            <person name="Patyshakuliyeva A."/>
            <person name="Brun A."/>
            <person name="Aerts A.L."/>
            <person name="Bailey A.M."/>
            <person name="Billette C."/>
            <person name="Coutinho P.M."/>
            <person name="Deakin G."/>
            <person name="Doddapaneni H."/>
            <person name="Floudas D."/>
            <person name="Grimwood J."/>
            <person name="Hilden K."/>
            <person name="Kuees U."/>
            <person name="LaButti K.M."/>
            <person name="Lapidus A."/>
            <person name="Lindquist E.A."/>
            <person name="Lucas S.M."/>
            <person name="Murat C."/>
            <person name="Riley R.W."/>
            <person name="Salamov A.A."/>
            <person name="Schmutz J."/>
            <person name="Subramanian V."/>
            <person name="Woesten H.A.B."/>
            <person name="Xu J."/>
            <person name="Eastwood D.C."/>
            <person name="Foster G.D."/>
            <person name="Sonnenberg A.S."/>
            <person name="Cullen D."/>
            <person name="de Vries R.P."/>
            <person name="Lundell T."/>
            <person name="Hibbett D.S."/>
            <person name="Henrissat B."/>
            <person name="Burton K.S."/>
            <person name="Kerrigan R.W."/>
            <person name="Challen M.P."/>
            <person name="Grigoriev I.V."/>
            <person name="Martin F."/>
        </authorList>
    </citation>
    <scope>NUCLEOTIDE SEQUENCE [LARGE SCALE GENOMIC DNA]</scope>
    <source>
        <strain evidence="2">JB137-S8 / ATCC MYA-4627 / FGSC 10392</strain>
    </source>
</reference>
<protein>
    <submittedName>
        <fullName evidence="1">Uncharacterized protein</fullName>
    </submittedName>
</protein>
<dbReference type="AlphaFoldDB" id="K5X1U4"/>
<dbReference type="GeneID" id="18832178"/>
<proteinExistence type="predicted"/>
<evidence type="ECO:0000313" key="1">
    <source>
        <dbReference type="EMBL" id="EKM77083.1"/>
    </source>
</evidence>
<name>K5X1U4_AGABU</name>
<dbReference type="HOGENOM" id="CLU_1948190_0_0_1"/>
<dbReference type="InParanoid" id="K5X1U4"/>
<dbReference type="OMA" id="GWCRITS"/>
<keyword evidence="2" id="KW-1185">Reference proteome</keyword>
<organism evidence="1 2">
    <name type="scientific">Agaricus bisporus var. burnettii (strain JB137-S8 / ATCC MYA-4627 / FGSC 10392)</name>
    <name type="common">White button mushroom</name>
    <dbReference type="NCBI Taxonomy" id="597362"/>
    <lineage>
        <taxon>Eukaryota</taxon>
        <taxon>Fungi</taxon>
        <taxon>Dikarya</taxon>
        <taxon>Basidiomycota</taxon>
        <taxon>Agaricomycotina</taxon>
        <taxon>Agaricomycetes</taxon>
        <taxon>Agaricomycetidae</taxon>
        <taxon>Agaricales</taxon>
        <taxon>Agaricineae</taxon>
        <taxon>Agaricaceae</taxon>
        <taxon>Agaricus</taxon>
    </lineage>
</organism>
<sequence>DTATTEQEFRIPAPPPLRSRDPFVPLRLFAYPLPKDRLAHWAKTHNIPETDESDLHQDAFDDISRQRPPRGWCRITSVYYDGRKVARALVIASNRSKEEMVQSQDVDLIQHYRNLLHTDPGWFRQFCC</sequence>